<dbReference type="AlphaFoldDB" id="A0A0J6W8Z6"/>
<dbReference type="PANTHER" id="PTHR30055">
    <property type="entry name" value="HTH-TYPE TRANSCRIPTIONAL REGULATOR RUTR"/>
    <property type="match status" value="1"/>
</dbReference>
<evidence type="ECO:0000313" key="7">
    <source>
        <dbReference type="Proteomes" id="UP000036513"/>
    </source>
</evidence>
<dbReference type="PATRIC" id="fig|37916.4.peg.2209"/>
<organism evidence="6 7">
    <name type="scientific">Mycolicibacterium chlorophenolicum</name>
    <dbReference type="NCBI Taxonomy" id="37916"/>
    <lineage>
        <taxon>Bacteria</taxon>
        <taxon>Bacillati</taxon>
        <taxon>Actinomycetota</taxon>
        <taxon>Actinomycetes</taxon>
        <taxon>Mycobacteriales</taxon>
        <taxon>Mycobacteriaceae</taxon>
        <taxon>Mycolicibacterium</taxon>
    </lineage>
</organism>
<dbReference type="InterPro" id="IPR050109">
    <property type="entry name" value="HTH-type_TetR-like_transc_reg"/>
</dbReference>
<name>A0A0J6W8Z6_9MYCO</name>
<sequence length="210" mass="22210">MLNTVNLRGVSRGVGQHHGALRSSLIDAALELVAESDPEKVTLRAVARRAGVSAAAPYHHFPDKDALLAAVACDGFDALGSVQSAVLGGPGSASDRLEELARQYVLFAMRHRTHYRLMFRTVPTEVGGDEGVALREAASAAFGRLSDAVREANPRLTVEEAGRRAVLGWALAHGAVDVGSWAAALRPDHDTDSLARDVGRAVRDMAVQSA</sequence>
<dbReference type="Gene3D" id="1.10.357.10">
    <property type="entry name" value="Tetracycline Repressor, domain 2"/>
    <property type="match status" value="1"/>
</dbReference>
<evidence type="ECO:0000259" key="5">
    <source>
        <dbReference type="PROSITE" id="PS50977"/>
    </source>
</evidence>
<dbReference type="PANTHER" id="PTHR30055:SF220">
    <property type="entry name" value="TETR-FAMILY REGULATORY PROTEIN"/>
    <property type="match status" value="1"/>
</dbReference>
<keyword evidence="7" id="KW-1185">Reference proteome</keyword>
<gene>
    <name evidence="6" type="primary">betI_5</name>
    <name evidence="6" type="ORF">MCHLDSM_02290</name>
</gene>
<evidence type="ECO:0000256" key="2">
    <source>
        <dbReference type="ARBA" id="ARBA00023125"/>
    </source>
</evidence>
<dbReference type="PRINTS" id="PR00455">
    <property type="entry name" value="HTHTETR"/>
</dbReference>
<dbReference type="SUPFAM" id="SSF48498">
    <property type="entry name" value="Tetracyclin repressor-like, C-terminal domain"/>
    <property type="match status" value="1"/>
</dbReference>
<dbReference type="Proteomes" id="UP000036513">
    <property type="component" value="Unassembled WGS sequence"/>
</dbReference>
<reference evidence="6 7" key="1">
    <citation type="journal article" date="2015" name="Genome Biol. Evol.">
        <title>Characterization of Three Mycobacterium spp. with Potential Use in Bioremediation by Genome Sequencing and Comparative Genomics.</title>
        <authorList>
            <person name="Das S."/>
            <person name="Pettersson B.M."/>
            <person name="Behra P.R."/>
            <person name="Ramesh M."/>
            <person name="Dasgupta S."/>
            <person name="Bhattacharya A."/>
            <person name="Kirsebom L.A."/>
        </authorList>
    </citation>
    <scope>NUCLEOTIDE SEQUENCE [LARGE SCALE GENOMIC DNA]</scope>
    <source>
        <strain evidence="6 7">DSM 43826</strain>
    </source>
</reference>
<dbReference type="InterPro" id="IPR036271">
    <property type="entry name" value="Tet_transcr_reg_TetR-rel_C_sf"/>
</dbReference>
<dbReference type="GO" id="GO:0003700">
    <property type="term" value="F:DNA-binding transcription factor activity"/>
    <property type="evidence" value="ECO:0007669"/>
    <property type="project" value="TreeGrafter"/>
</dbReference>
<accession>A0A0J6W8Z6</accession>
<dbReference type="Pfam" id="PF13305">
    <property type="entry name" value="TetR_C_33"/>
    <property type="match status" value="1"/>
</dbReference>
<keyword evidence="1" id="KW-0805">Transcription regulation</keyword>
<feature type="domain" description="HTH tetR-type" evidence="5">
    <location>
        <begin position="19"/>
        <end position="79"/>
    </location>
</feature>
<dbReference type="InterPro" id="IPR001647">
    <property type="entry name" value="HTH_TetR"/>
</dbReference>
<dbReference type="InterPro" id="IPR009057">
    <property type="entry name" value="Homeodomain-like_sf"/>
</dbReference>
<dbReference type="EMBL" id="JYNL01000020">
    <property type="protein sequence ID" value="KMO78373.1"/>
    <property type="molecule type" value="Genomic_DNA"/>
</dbReference>
<keyword evidence="3" id="KW-0804">Transcription</keyword>
<dbReference type="Pfam" id="PF00440">
    <property type="entry name" value="TetR_N"/>
    <property type="match status" value="1"/>
</dbReference>
<evidence type="ECO:0000256" key="3">
    <source>
        <dbReference type="ARBA" id="ARBA00023163"/>
    </source>
</evidence>
<evidence type="ECO:0000256" key="1">
    <source>
        <dbReference type="ARBA" id="ARBA00023015"/>
    </source>
</evidence>
<feature type="DNA-binding region" description="H-T-H motif" evidence="4">
    <location>
        <begin position="42"/>
        <end position="61"/>
    </location>
</feature>
<dbReference type="PROSITE" id="PS50977">
    <property type="entry name" value="HTH_TETR_2"/>
    <property type="match status" value="1"/>
</dbReference>
<dbReference type="InterPro" id="IPR025996">
    <property type="entry name" value="MT1864/Rv1816-like_C"/>
</dbReference>
<dbReference type="GO" id="GO:0000976">
    <property type="term" value="F:transcription cis-regulatory region binding"/>
    <property type="evidence" value="ECO:0007669"/>
    <property type="project" value="TreeGrafter"/>
</dbReference>
<keyword evidence="2 4" id="KW-0238">DNA-binding</keyword>
<dbReference type="SUPFAM" id="SSF46689">
    <property type="entry name" value="Homeodomain-like"/>
    <property type="match status" value="1"/>
</dbReference>
<dbReference type="SMR" id="A0A0J6W8Z6"/>
<protein>
    <submittedName>
        <fullName evidence="6">HTH-type transcriptional regulator BetI</fullName>
    </submittedName>
</protein>
<evidence type="ECO:0000313" key="6">
    <source>
        <dbReference type="EMBL" id="KMO78373.1"/>
    </source>
</evidence>
<proteinExistence type="predicted"/>
<evidence type="ECO:0000256" key="4">
    <source>
        <dbReference type="PROSITE-ProRule" id="PRU00335"/>
    </source>
</evidence>
<comment type="caution">
    <text evidence="6">The sequence shown here is derived from an EMBL/GenBank/DDBJ whole genome shotgun (WGS) entry which is preliminary data.</text>
</comment>
<dbReference type="STRING" id="37916.MCHLDSM_02290"/>